<evidence type="ECO:0000313" key="2">
    <source>
        <dbReference type="Proteomes" id="UP000255139"/>
    </source>
</evidence>
<dbReference type="Proteomes" id="UP000255139">
    <property type="component" value="Unassembled WGS sequence"/>
</dbReference>
<evidence type="ECO:0000313" key="1">
    <source>
        <dbReference type="EMBL" id="STQ86735.1"/>
    </source>
</evidence>
<dbReference type="RefSeq" id="WP_233708872.1">
    <property type="nucleotide sequence ID" value="NZ_FZML01000019.1"/>
</dbReference>
<name>A0A377PVR2_9HELI</name>
<gene>
    <name evidence="1" type="ORF">NCTC12714_01546</name>
</gene>
<dbReference type="AlphaFoldDB" id="A0A377PVR2"/>
<dbReference type="EMBL" id="UGJE01000002">
    <property type="protein sequence ID" value="STQ86735.1"/>
    <property type="molecule type" value="Genomic_DNA"/>
</dbReference>
<dbReference type="InterPro" id="IPR009279">
    <property type="entry name" value="Portal_Mu"/>
</dbReference>
<keyword evidence="2" id="KW-1185">Reference proteome</keyword>
<protein>
    <submittedName>
        <fullName evidence="1">Mu-like prophage protein gp29</fullName>
    </submittedName>
</protein>
<accession>A0A377PVR2</accession>
<reference evidence="1 2" key="1">
    <citation type="submission" date="2018-06" db="EMBL/GenBank/DDBJ databases">
        <authorList>
            <consortium name="Pathogen Informatics"/>
            <person name="Doyle S."/>
        </authorList>
    </citation>
    <scope>NUCLEOTIDE SEQUENCE [LARGE SCALE GENOMIC DNA]</scope>
    <source>
        <strain evidence="1 2">NCTC12714</strain>
    </source>
</reference>
<organism evidence="1 2">
    <name type="scientific">Helicobacter muridarum</name>
    <dbReference type="NCBI Taxonomy" id="216"/>
    <lineage>
        <taxon>Bacteria</taxon>
        <taxon>Pseudomonadati</taxon>
        <taxon>Campylobacterota</taxon>
        <taxon>Epsilonproteobacteria</taxon>
        <taxon>Campylobacterales</taxon>
        <taxon>Helicobacteraceae</taxon>
        <taxon>Helicobacter</taxon>
    </lineage>
</organism>
<proteinExistence type="predicted"/>
<dbReference type="Pfam" id="PF06074">
    <property type="entry name" value="Portal_Mu"/>
    <property type="match status" value="1"/>
</dbReference>
<sequence length="495" mass="56455">MALKDIFKSFFKKATTTLNPTYMNDIPASINYKQVKNALQNQSLSEVISTFEFFKRFDTQISSEINKRKTQVTRLPFIIKSSDEAQNTFLKDFITHRDFRKILFDCASSIPYGFSAFLLNWQSKEGKILPKLDYINHRYFESDEFFNTYIEQGGNRIYLHESEDIFTLYHPSDSGNIIESSLMNKIISLASLKHIAISRYMSYLDSFAVPPLIIKSEALTSKETSDMIMSSALKLRSNGVGLFSQNDILEVLNGNVDKGTFLEFIRYCDEAISKVITGQVLAGNSVQNGTQALGSVHENITRNVLEYDANILAENIMPLLHKTLSYNFANVAAFRFELDTNTEKDEKLQAEVYSMLSNMGIKIPLQHLEKTFKIEGLEYRDMQGFPVSTIEERLGSVAHNSLQDKKSQKEHNKTTTYKQLPLTELDRALESLKPKDSFDIESLLKDCLSFEEAQKKIFDSFSGEELLIKEQELMAYMLQANLYGMQQAGAKGINE</sequence>